<gene>
    <name evidence="2" type="ORF">BYL167_LOCUS23646</name>
    <name evidence="1" type="ORF">CJN711_LOCUS36835</name>
</gene>
<comment type="caution">
    <text evidence="1">The sequence shown here is derived from an EMBL/GenBank/DDBJ whole genome shotgun (WGS) entry which is preliminary data.</text>
</comment>
<evidence type="ECO:0000313" key="3">
    <source>
        <dbReference type="Proteomes" id="UP000663855"/>
    </source>
</evidence>
<organism evidence="1 3">
    <name type="scientific">Rotaria magnacalcarata</name>
    <dbReference type="NCBI Taxonomy" id="392030"/>
    <lineage>
        <taxon>Eukaryota</taxon>
        <taxon>Metazoa</taxon>
        <taxon>Spiralia</taxon>
        <taxon>Gnathifera</taxon>
        <taxon>Rotifera</taxon>
        <taxon>Eurotatoria</taxon>
        <taxon>Bdelloidea</taxon>
        <taxon>Philodinida</taxon>
        <taxon>Philodinidae</taxon>
        <taxon>Rotaria</taxon>
    </lineage>
</organism>
<dbReference type="EMBL" id="CAJNOV010017869">
    <property type="protein sequence ID" value="CAF1613503.1"/>
    <property type="molecule type" value="Genomic_DNA"/>
</dbReference>
<evidence type="ECO:0000313" key="2">
    <source>
        <dbReference type="EMBL" id="CAF4201045.1"/>
    </source>
</evidence>
<dbReference type="EMBL" id="CAJOBH010017667">
    <property type="protein sequence ID" value="CAF4201045.1"/>
    <property type="molecule type" value="Genomic_DNA"/>
</dbReference>
<proteinExistence type="predicted"/>
<accession>A0A816BY99</accession>
<protein>
    <submittedName>
        <fullName evidence="1">Uncharacterized protein</fullName>
    </submittedName>
</protein>
<dbReference type="Proteomes" id="UP000681967">
    <property type="component" value="Unassembled WGS sequence"/>
</dbReference>
<reference evidence="1" key="1">
    <citation type="submission" date="2021-02" db="EMBL/GenBank/DDBJ databases">
        <authorList>
            <person name="Nowell W R."/>
        </authorList>
    </citation>
    <scope>NUCLEOTIDE SEQUENCE</scope>
</reference>
<sequence length="98" mass="11024">LDKILLTNPKISRSYLQDVSLGHGIPKNRLATTGVGSCIGFIAFLNNGEDIFIEHLSDISRPTIINIDSIREYFEDISEHIDDAFPHGNITYVHSTRR</sequence>
<evidence type="ECO:0000313" key="1">
    <source>
        <dbReference type="EMBL" id="CAF1613503.1"/>
    </source>
</evidence>
<name>A0A816BY99_9BILA</name>
<feature type="non-terminal residue" evidence="1">
    <location>
        <position position="1"/>
    </location>
</feature>
<dbReference type="AlphaFoldDB" id="A0A816BY99"/>
<dbReference type="Proteomes" id="UP000663855">
    <property type="component" value="Unassembled WGS sequence"/>
</dbReference>